<dbReference type="PROSITE" id="PS51217">
    <property type="entry name" value="UVRD_HELICASE_CTER"/>
    <property type="match status" value="1"/>
</dbReference>
<comment type="catalytic activity">
    <reaction evidence="9">
        <text>Couples ATP hydrolysis with the unwinding of duplex DNA by translocating in the 3'-5' direction.</text>
        <dbReference type="EC" id="5.6.2.4"/>
    </reaction>
</comment>
<keyword evidence="7" id="KW-0413">Isomerase</keyword>
<dbReference type="GO" id="GO:0043138">
    <property type="term" value="F:3'-5' DNA helicase activity"/>
    <property type="evidence" value="ECO:0007669"/>
    <property type="project" value="UniProtKB-EC"/>
</dbReference>
<dbReference type="PANTHER" id="PTHR11070">
    <property type="entry name" value="UVRD / RECB / PCRA DNA HELICASE FAMILY MEMBER"/>
    <property type="match status" value="1"/>
</dbReference>
<evidence type="ECO:0000256" key="5">
    <source>
        <dbReference type="ARBA" id="ARBA00022840"/>
    </source>
</evidence>
<evidence type="ECO:0000313" key="18">
    <source>
        <dbReference type="Proteomes" id="UP000198723"/>
    </source>
</evidence>
<keyword evidence="6" id="KW-0238">DNA-binding</keyword>
<evidence type="ECO:0000256" key="6">
    <source>
        <dbReference type="ARBA" id="ARBA00023125"/>
    </source>
</evidence>
<sequence>MSNGFDDIPFFDEEPGEVARKPQPSVAAAGRPAGGGGIAARAMAARDGGKRPDYLAGLNPEQTEAVETLEGPVLVLAGAGTGKTRVLTTRIAHILNTGRAFPSQILAVTFTNKAAREMKERIALLVGGAVEGMPWLGTFHSIGVKLLRRHAELVGLSSDFTILDTDDVVRLIKQLIQAVGLDDKRWPAKQFAGMIDTWKNKGLGPADIPEGDARAFANGRGRDLYFAYQARLSTLNACDFGDLLMHPIAIFRKNPDLLKEYHGRFRYILVDEYQDTNTAQYMWLRLLAQRNRGEPQNVCCVGDDDQSIYGWRGAEVDNILRFEKDFPGAKVIKLERNYRSTEHILGAAAHLIAHNEGRLGKTLFTDRTDPDDVKVQVHASWDSEEEARAIGEEIEQLQRSKHLLNDMAILVRASFQMREFEDRFVTLGLNYRVIGGPRFYERLEIRDAMAYFRLVAQPADDLAFERIINTPKRGLGDTTVRALHDYARARDIPMLAAAADIIETDELKPKARKALFDVIQSFRRWQELLENTPHTELAEQILEESGYTDMWKNDKSAEAPGRLENLKELIRSMESFESMRGFLEHVSLVMDAETNENLDAVSIMTLHSAKGLEFDTVFLPGWEEGLFPHQRSLDESGRAGLEEERRLAYVGITRAKRRCHIWFVSNRRIHGLWQSTLPSRFLDELPESHVEVAEMEQSYGGYGRGGYGQSRFDKAEPFANSYSTPGWKRAQANKTEATRDNWGTRSGHAVERIGYGESGPKGRTIDGELVAKSTSSEPSRFTLGDRVFHLKFGNGNITGIEGNKLTIDFDRAGQKRVLDGFVERV</sequence>
<feature type="domain" description="UvrD-like helicase C-terminal" evidence="16">
    <location>
        <begin position="342"/>
        <end position="611"/>
    </location>
</feature>
<comment type="similarity">
    <text evidence="1">Belongs to the helicase family. UvrD subfamily.</text>
</comment>
<dbReference type="GO" id="GO:0016887">
    <property type="term" value="F:ATP hydrolysis activity"/>
    <property type="evidence" value="ECO:0007669"/>
    <property type="project" value="RHEA"/>
</dbReference>
<comment type="function">
    <text evidence="8">Has both ATPase and helicase activities. Unwinds DNA duplexes with 3' to 5' polarity with respect to the bound strand and initiates unwinding most effectively when a single-stranded region is present. Involved in the post-incision events of nucleotide excision repair and methyl-directed mismatch repair.</text>
</comment>
<dbReference type="RefSeq" id="WP_092748770.1">
    <property type="nucleotide sequence ID" value="NZ_FMAJ01000002.1"/>
</dbReference>
<dbReference type="AlphaFoldDB" id="A0A1C3XYR1"/>
<evidence type="ECO:0000256" key="11">
    <source>
        <dbReference type="ARBA" id="ARBA00034923"/>
    </source>
</evidence>
<dbReference type="InterPro" id="IPR013986">
    <property type="entry name" value="DExx_box_DNA_helicase_dom_sf"/>
</dbReference>
<dbReference type="EC" id="5.6.2.4" evidence="10"/>
<evidence type="ECO:0000256" key="13">
    <source>
        <dbReference type="PROSITE-ProRule" id="PRU00560"/>
    </source>
</evidence>
<dbReference type="GO" id="GO:0005829">
    <property type="term" value="C:cytosol"/>
    <property type="evidence" value="ECO:0007669"/>
    <property type="project" value="TreeGrafter"/>
</dbReference>
<dbReference type="PROSITE" id="PS51198">
    <property type="entry name" value="UVRD_HELICASE_ATP_BIND"/>
    <property type="match status" value="1"/>
</dbReference>
<evidence type="ECO:0000313" key="17">
    <source>
        <dbReference type="EMBL" id="SCB57389.1"/>
    </source>
</evidence>
<dbReference type="InterPro" id="IPR000212">
    <property type="entry name" value="DNA_helicase_UvrD/REP"/>
</dbReference>
<dbReference type="GO" id="GO:0005524">
    <property type="term" value="F:ATP binding"/>
    <property type="evidence" value="ECO:0007669"/>
    <property type="project" value="UniProtKB-UniRule"/>
</dbReference>
<dbReference type="InterPro" id="IPR027417">
    <property type="entry name" value="P-loop_NTPase"/>
</dbReference>
<keyword evidence="3 13" id="KW-0378">Hydrolase</keyword>
<feature type="binding site" evidence="13">
    <location>
        <begin position="77"/>
        <end position="84"/>
    </location>
    <ligand>
        <name>ATP</name>
        <dbReference type="ChEBI" id="CHEBI:30616"/>
    </ligand>
</feature>
<comment type="catalytic activity">
    <reaction evidence="12">
        <text>ATP + H2O = ADP + phosphate + H(+)</text>
        <dbReference type="Rhea" id="RHEA:13065"/>
        <dbReference type="ChEBI" id="CHEBI:15377"/>
        <dbReference type="ChEBI" id="CHEBI:15378"/>
        <dbReference type="ChEBI" id="CHEBI:30616"/>
        <dbReference type="ChEBI" id="CHEBI:43474"/>
        <dbReference type="ChEBI" id="CHEBI:456216"/>
        <dbReference type="EC" id="5.6.2.4"/>
    </reaction>
</comment>
<evidence type="ECO:0000256" key="2">
    <source>
        <dbReference type="ARBA" id="ARBA00022741"/>
    </source>
</evidence>
<evidence type="ECO:0000256" key="1">
    <source>
        <dbReference type="ARBA" id="ARBA00009922"/>
    </source>
</evidence>
<gene>
    <name evidence="17" type="ORF">GA0061105_102380</name>
</gene>
<reference evidence="17 18" key="1">
    <citation type="submission" date="2016-08" db="EMBL/GenBank/DDBJ databases">
        <authorList>
            <person name="Seilhamer J.J."/>
        </authorList>
    </citation>
    <scope>NUCLEOTIDE SEQUENCE [LARGE SCALE GENOMIC DNA]</scope>
    <source>
        <strain evidence="17 18">HBR26</strain>
    </source>
</reference>
<keyword evidence="5 13" id="KW-0067">ATP-binding</keyword>
<accession>A0A1C3XYR1</accession>
<dbReference type="Gene3D" id="1.10.10.160">
    <property type="match status" value="1"/>
</dbReference>
<dbReference type="GO" id="GO:0000725">
    <property type="term" value="P:recombinational repair"/>
    <property type="evidence" value="ECO:0007669"/>
    <property type="project" value="TreeGrafter"/>
</dbReference>
<dbReference type="GO" id="GO:0033202">
    <property type="term" value="C:DNA helicase complex"/>
    <property type="evidence" value="ECO:0007669"/>
    <property type="project" value="TreeGrafter"/>
</dbReference>
<evidence type="ECO:0000256" key="12">
    <source>
        <dbReference type="ARBA" id="ARBA00048988"/>
    </source>
</evidence>
<evidence type="ECO:0000256" key="9">
    <source>
        <dbReference type="ARBA" id="ARBA00034617"/>
    </source>
</evidence>
<evidence type="ECO:0000256" key="10">
    <source>
        <dbReference type="ARBA" id="ARBA00034808"/>
    </source>
</evidence>
<feature type="region of interest" description="Disordered" evidence="14">
    <location>
        <begin position="723"/>
        <end position="745"/>
    </location>
</feature>
<dbReference type="CDD" id="cd18807">
    <property type="entry name" value="SF1_C_UvrD"/>
    <property type="match status" value="1"/>
</dbReference>
<dbReference type="SUPFAM" id="SSF52540">
    <property type="entry name" value="P-loop containing nucleoside triphosphate hydrolases"/>
    <property type="match status" value="1"/>
</dbReference>
<dbReference type="EMBL" id="FMAJ01000002">
    <property type="protein sequence ID" value="SCB57389.1"/>
    <property type="molecule type" value="Genomic_DNA"/>
</dbReference>
<evidence type="ECO:0000256" key="3">
    <source>
        <dbReference type="ARBA" id="ARBA00022801"/>
    </source>
</evidence>
<dbReference type="Pfam" id="PF00580">
    <property type="entry name" value="UvrD-helicase"/>
    <property type="match status" value="1"/>
</dbReference>
<dbReference type="Gene3D" id="3.40.50.300">
    <property type="entry name" value="P-loop containing nucleotide triphosphate hydrolases"/>
    <property type="match status" value="2"/>
</dbReference>
<dbReference type="Gene3D" id="1.10.486.10">
    <property type="entry name" value="PCRA, domain 4"/>
    <property type="match status" value="1"/>
</dbReference>
<dbReference type="InterPro" id="IPR014016">
    <property type="entry name" value="UvrD-like_ATP-bd"/>
</dbReference>
<evidence type="ECO:0000256" key="4">
    <source>
        <dbReference type="ARBA" id="ARBA00022806"/>
    </source>
</evidence>
<evidence type="ECO:0000259" key="15">
    <source>
        <dbReference type="PROSITE" id="PS51198"/>
    </source>
</evidence>
<keyword evidence="4 13" id="KW-0347">Helicase</keyword>
<dbReference type="Proteomes" id="UP000198723">
    <property type="component" value="Unassembled WGS sequence"/>
</dbReference>
<dbReference type="CDD" id="cd17932">
    <property type="entry name" value="DEXQc_UvrD"/>
    <property type="match status" value="1"/>
</dbReference>
<name>A0A1C3XYR1_9HYPH</name>
<dbReference type="GO" id="GO:0003677">
    <property type="term" value="F:DNA binding"/>
    <property type="evidence" value="ECO:0007669"/>
    <property type="project" value="UniProtKB-KW"/>
</dbReference>
<proteinExistence type="inferred from homology"/>
<dbReference type="FunFam" id="1.10.486.10:FF:000003">
    <property type="entry name" value="ATP-dependent DNA helicase"/>
    <property type="match status" value="1"/>
</dbReference>
<organism evidence="17 18">
    <name type="scientific">Rhizobium aethiopicum</name>
    <dbReference type="NCBI Taxonomy" id="1138170"/>
    <lineage>
        <taxon>Bacteria</taxon>
        <taxon>Pseudomonadati</taxon>
        <taxon>Pseudomonadota</taxon>
        <taxon>Alphaproteobacteria</taxon>
        <taxon>Hyphomicrobiales</taxon>
        <taxon>Rhizobiaceae</taxon>
        <taxon>Rhizobium/Agrobacterium group</taxon>
        <taxon>Rhizobium</taxon>
    </lineage>
</organism>
<protein>
    <recommendedName>
        <fullName evidence="10">DNA 3'-5' helicase</fullName>
        <ecNumber evidence="10">5.6.2.4</ecNumber>
    </recommendedName>
    <alternativeName>
        <fullName evidence="11">DNA 3'-5' helicase II</fullName>
    </alternativeName>
</protein>
<dbReference type="STRING" id="1138170.GA0061105_102380"/>
<evidence type="ECO:0000256" key="7">
    <source>
        <dbReference type="ARBA" id="ARBA00023235"/>
    </source>
</evidence>
<keyword evidence="2 13" id="KW-0547">Nucleotide-binding</keyword>
<dbReference type="Pfam" id="PF13361">
    <property type="entry name" value="UvrD_C"/>
    <property type="match status" value="1"/>
</dbReference>
<feature type="region of interest" description="Disordered" evidence="14">
    <location>
        <begin position="1"/>
        <end position="33"/>
    </location>
</feature>
<dbReference type="InterPro" id="IPR014017">
    <property type="entry name" value="DNA_helicase_UvrD-like_C"/>
</dbReference>
<evidence type="ECO:0000256" key="14">
    <source>
        <dbReference type="SAM" id="MobiDB-lite"/>
    </source>
</evidence>
<feature type="domain" description="UvrD-like helicase ATP-binding" evidence="15">
    <location>
        <begin position="56"/>
        <end position="341"/>
    </location>
</feature>
<dbReference type="PANTHER" id="PTHR11070:SF2">
    <property type="entry name" value="ATP-DEPENDENT DNA HELICASE SRS2"/>
    <property type="match status" value="1"/>
</dbReference>
<evidence type="ECO:0000259" key="16">
    <source>
        <dbReference type="PROSITE" id="PS51217"/>
    </source>
</evidence>
<dbReference type="FunFam" id="3.40.50.300:FF:001890">
    <property type="entry name" value="DNA helicase"/>
    <property type="match status" value="1"/>
</dbReference>
<evidence type="ECO:0000256" key="8">
    <source>
        <dbReference type="ARBA" id="ARBA00025289"/>
    </source>
</evidence>